<dbReference type="InterPro" id="IPR050111">
    <property type="entry name" value="C-type_lectin/snaclec_domain"/>
</dbReference>
<dbReference type="GeneTree" id="ENSGT01150000286973"/>
<dbReference type="SMART" id="SM00034">
    <property type="entry name" value="CLECT"/>
    <property type="match status" value="1"/>
</dbReference>
<dbReference type="Ensembl" id="ENSDLAT00005067534.1">
    <property type="protein sequence ID" value="ENSDLAP00005079496.1"/>
    <property type="gene ID" value="ENSDLAG00005029373.1"/>
</dbReference>
<name>A0A8P4GDC9_DICLA</name>
<accession>A0A8P4GDC9</accession>
<evidence type="ECO:0000256" key="1">
    <source>
        <dbReference type="ARBA" id="ARBA00023157"/>
    </source>
</evidence>
<evidence type="ECO:0000313" key="4">
    <source>
        <dbReference type="Proteomes" id="UP000694389"/>
    </source>
</evidence>
<dbReference type="AlphaFoldDB" id="A0A8P4GDC9"/>
<keyword evidence="1" id="KW-1015">Disulfide bond</keyword>
<dbReference type="InterPro" id="IPR016186">
    <property type="entry name" value="C-type_lectin-like/link_sf"/>
</dbReference>
<dbReference type="PROSITE" id="PS00615">
    <property type="entry name" value="C_TYPE_LECTIN_1"/>
    <property type="match status" value="1"/>
</dbReference>
<dbReference type="PROSITE" id="PS50041">
    <property type="entry name" value="C_TYPE_LECTIN_2"/>
    <property type="match status" value="1"/>
</dbReference>
<dbReference type="InterPro" id="IPR002353">
    <property type="entry name" value="AntifreezeII"/>
</dbReference>
<evidence type="ECO:0000259" key="2">
    <source>
        <dbReference type="PROSITE" id="PS50041"/>
    </source>
</evidence>
<sequence length="192" mass="21623">MLCCLSGLKLNYTKVIPNLSSTYDRADSQSDFRSNLWIPRPLPGHTPAYVHPVKLQRGNCPMFWWSFNGRCYKYVASRLTWADAELHCVSQGANLVAIHSVEEHNFVNSLINNFDPARGYTWIGISDTAKEGGWTWSDGSAVDFVLWDAGQPDNAGGHENCGHTNYGPKLKWNDYPCSKLFTFVCETRLVCP</sequence>
<dbReference type="InterPro" id="IPR001304">
    <property type="entry name" value="C-type_lectin-like"/>
</dbReference>
<organism evidence="3 4">
    <name type="scientific">Dicentrarchus labrax</name>
    <name type="common">European seabass</name>
    <name type="synonym">Morone labrax</name>
    <dbReference type="NCBI Taxonomy" id="13489"/>
    <lineage>
        <taxon>Eukaryota</taxon>
        <taxon>Metazoa</taxon>
        <taxon>Chordata</taxon>
        <taxon>Craniata</taxon>
        <taxon>Vertebrata</taxon>
        <taxon>Euteleostomi</taxon>
        <taxon>Actinopterygii</taxon>
        <taxon>Neopterygii</taxon>
        <taxon>Teleostei</taxon>
        <taxon>Neoteleostei</taxon>
        <taxon>Acanthomorphata</taxon>
        <taxon>Eupercaria</taxon>
        <taxon>Moronidae</taxon>
        <taxon>Dicentrarchus</taxon>
    </lineage>
</organism>
<protein>
    <recommendedName>
        <fullName evidence="2">C-type lectin domain-containing protein</fullName>
    </recommendedName>
</protein>
<feature type="domain" description="C-type lectin" evidence="2">
    <location>
        <begin position="67"/>
        <end position="186"/>
    </location>
</feature>
<dbReference type="SUPFAM" id="SSF56436">
    <property type="entry name" value="C-type lectin-like"/>
    <property type="match status" value="1"/>
</dbReference>
<reference evidence="3" key="2">
    <citation type="submission" date="2025-09" db="UniProtKB">
        <authorList>
            <consortium name="Ensembl"/>
        </authorList>
    </citation>
    <scope>IDENTIFICATION</scope>
</reference>
<dbReference type="InterPro" id="IPR016187">
    <property type="entry name" value="CTDL_fold"/>
</dbReference>
<dbReference type="PANTHER" id="PTHR22803">
    <property type="entry name" value="MANNOSE, PHOSPHOLIPASE, LECTIN RECEPTOR RELATED"/>
    <property type="match status" value="1"/>
</dbReference>
<dbReference type="Pfam" id="PF00059">
    <property type="entry name" value="Lectin_C"/>
    <property type="match status" value="1"/>
</dbReference>
<evidence type="ECO:0000313" key="3">
    <source>
        <dbReference type="Ensembl" id="ENSDLAP00005079496.1"/>
    </source>
</evidence>
<proteinExistence type="predicted"/>
<dbReference type="Proteomes" id="UP000694389">
    <property type="component" value="Unassembled WGS sequence"/>
</dbReference>
<dbReference type="InterPro" id="IPR018378">
    <property type="entry name" value="C-type_lectin_CS"/>
</dbReference>
<dbReference type="Gene3D" id="3.10.100.10">
    <property type="entry name" value="Mannose-Binding Protein A, subunit A"/>
    <property type="match status" value="1"/>
</dbReference>
<keyword evidence="4" id="KW-1185">Reference proteome</keyword>
<reference evidence="3" key="1">
    <citation type="submission" date="2025-08" db="UniProtKB">
        <authorList>
            <consortium name="Ensembl"/>
        </authorList>
    </citation>
    <scope>IDENTIFICATION</scope>
</reference>
<dbReference type="PRINTS" id="PR00356">
    <property type="entry name" value="ANTIFREEZEII"/>
</dbReference>